<protein>
    <submittedName>
        <fullName evidence="5">Chromo domain/shadow</fullName>
    </submittedName>
</protein>
<dbReference type="Gene3D" id="2.40.50.40">
    <property type="match status" value="1"/>
</dbReference>
<feature type="compositionally biased region" description="Basic and acidic residues" evidence="3">
    <location>
        <begin position="225"/>
        <end position="237"/>
    </location>
</feature>
<evidence type="ECO:0000256" key="3">
    <source>
        <dbReference type="SAM" id="MobiDB-lite"/>
    </source>
</evidence>
<feature type="region of interest" description="Disordered" evidence="3">
    <location>
        <begin position="313"/>
        <end position="332"/>
    </location>
</feature>
<dbReference type="PANTHER" id="PTHR47240:SF2">
    <property type="entry name" value="CHROMO DOMAIN-CONTAINING PROTEIN LHP1"/>
    <property type="match status" value="1"/>
</dbReference>
<dbReference type="SMART" id="SM00298">
    <property type="entry name" value="CHROMO"/>
    <property type="match status" value="1"/>
</dbReference>
<evidence type="ECO:0000313" key="5">
    <source>
        <dbReference type="EMBL" id="OVA15762.1"/>
    </source>
</evidence>
<feature type="domain" description="Chromo" evidence="4">
    <location>
        <begin position="100"/>
        <end position="159"/>
    </location>
</feature>
<feature type="compositionally biased region" description="Gly residues" evidence="3">
    <location>
        <begin position="1"/>
        <end position="11"/>
    </location>
</feature>
<dbReference type="PANTHER" id="PTHR47240">
    <property type="entry name" value="CHROMO DOMAIN-CONTAINING PROTEIN LHP1"/>
    <property type="match status" value="1"/>
</dbReference>
<dbReference type="Pfam" id="PF00385">
    <property type="entry name" value="Chromo"/>
    <property type="match status" value="1"/>
</dbReference>
<dbReference type="GO" id="GO:0005634">
    <property type="term" value="C:nucleus"/>
    <property type="evidence" value="ECO:0007669"/>
    <property type="project" value="UniProtKB-SubCell"/>
</dbReference>
<proteinExistence type="predicted"/>
<comment type="caution">
    <text evidence="5">The sequence shown here is derived from an EMBL/GenBank/DDBJ whole genome shotgun (WGS) entry which is preliminary data.</text>
</comment>
<dbReference type="InterPro" id="IPR023779">
    <property type="entry name" value="Chromodomain_CS"/>
</dbReference>
<dbReference type="PROSITE" id="PS50013">
    <property type="entry name" value="CHROMO_2"/>
    <property type="match status" value="1"/>
</dbReference>
<feature type="compositionally biased region" description="Polar residues" evidence="3">
    <location>
        <begin position="245"/>
        <end position="258"/>
    </location>
</feature>
<accession>A0A200QZ87</accession>
<feature type="compositionally biased region" description="Basic residues" evidence="3">
    <location>
        <begin position="157"/>
        <end position="181"/>
    </location>
</feature>
<dbReference type="SUPFAM" id="SSF54160">
    <property type="entry name" value="Chromo domain-like"/>
    <property type="match status" value="1"/>
</dbReference>
<dbReference type="EMBL" id="MVGT01000735">
    <property type="protein sequence ID" value="OVA15762.1"/>
    <property type="molecule type" value="Genomic_DNA"/>
</dbReference>
<dbReference type="Proteomes" id="UP000195402">
    <property type="component" value="Unassembled WGS sequence"/>
</dbReference>
<feature type="region of interest" description="Disordered" evidence="3">
    <location>
        <begin position="157"/>
        <end position="258"/>
    </location>
</feature>
<feature type="compositionally biased region" description="Polar residues" evidence="3">
    <location>
        <begin position="197"/>
        <end position="210"/>
    </location>
</feature>
<keyword evidence="2" id="KW-0539">Nucleus</keyword>
<dbReference type="FunCoup" id="A0A200QZ87">
    <property type="interactions" value="1297"/>
</dbReference>
<keyword evidence="6" id="KW-1185">Reference proteome</keyword>
<dbReference type="InParanoid" id="A0A200QZ87"/>
<dbReference type="InterPro" id="IPR016197">
    <property type="entry name" value="Chromo-like_dom_sf"/>
</dbReference>
<dbReference type="OMA" id="GRMVEPH"/>
<evidence type="ECO:0000259" key="4">
    <source>
        <dbReference type="PROSITE" id="PS50013"/>
    </source>
</evidence>
<reference evidence="5 6" key="1">
    <citation type="journal article" date="2017" name="Mol. Plant">
        <title>The Genome of Medicinal Plant Macleaya cordata Provides New Insights into Benzylisoquinoline Alkaloids Metabolism.</title>
        <authorList>
            <person name="Liu X."/>
            <person name="Liu Y."/>
            <person name="Huang P."/>
            <person name="Ma Y."/>
            <person name="Qing Z."/>
            <person name="Tang Q."/>
            <person name="Cao H."/>
            <person name="Cheng P."/>
            <person name="Zheng Y."/>
            <person name="Yuan Z."/>
            <person name="Zhou Y."/>
            <person name="Liu J."/>
            <person name="Tang Z."/>
            <person name="Zhuo Y."/>
            <person name="Zhang Y."/>
            <person name="Yu L."/>
            <person name="Huang J."/>
            <person name="Yang P."/>
            <person name="Peng Q."/>
            <person name="Zhang J."/>
            <person name="Jiang W."/>
            <person name="Zhang Z."/>
            <person name="Lin K."/>
            <person name="Ro D.K."/>
            <person name="Chen X."/>
            <person name="Xiong X."/>
            <person name="Shang Y."/>
            <person name="Huang S."/>
            <person name="Zeng J."/>
        </authorList>
    </citation>
    <scope>NUCLEOTIDE SEQUENCE [LARGE SCALE GENOMIC DNA]</scope>
    <source>
        <strain evidence="6">cv. BLH2017</strain>
        <tissue evidence="5">Root</tissue>
    </source>
</reference>
<name>A0A200QZ87_MACCD</name>
<feature type="compositionally biased region" description="Acidic residues" evidence="3">
    <location>
        <begin position="40"/>
        <end position="82"/>
    </location>
</feature>
<dbReference type="AlphaFoldDB" id="A0A200QZ87"/>
<dbReference type="InterPro" id="IPR000953">
    <property type="entry name" value="Chromo/chromo_shadow_dom"/>
</dbReference>
<comment type="subcellular location">
    <subcellularLocation>
        <location evidence="1">Nucleus</location>
    </subcellularLocation>
</comment>
<dbReference type="CDD" id="cd00024">
    <property type="entry name" value="CD_CSD"/>
    <property type="match status" value="1"/>
</dbReference>
<dbReference type="STRING" id="56857.A0A200QZ87"/>
<dbReference type="PROSITE" id="PS00598">
    <property type="entry name" value="CHROMO_1"/>
    <property type="match status" value="1"/>
</dbReference>
<organism evidence="5 6">
    <name type="scientific">Macleaya cordata</name>
    <name type="common">Five-seeded plume-poppy</name>
    <name type="synonym">Bocconia cordata</name>
    <dbReference type="NCBI Taxonomy" id="56857"/>
    <lineage>
        <taxon>Eukaryota</taxon>
        <taxon>Viridiplantae</taxon>
        <taxon>Streptophyta</taxon>
        <taxon>Embryophyta</taxon>
        <taxon>Tracheophyta</taxon>
        <taxon>Spermatophyta</taxon>
        <taxon>Magnoliopsida</taxon>
        <taxon>Ranunculales</taxon>
        <taxon>Papaveraceae</taxon>
        <taxon>Papaveroideae</taxon>
        <taxon>Macleaya</taxon>
    </lineage>
</organism>
<evidence type="ECO:0000256" key="2">
    <source>
        <dbReference type="ARBA" id="ARBA00023242"/>
    </source>
</evidence>
<feature type="compositionally biased region" description="Basic and acidic residues" evidence="3">
    <location>
        <begin position="83"/>
        <end position="97"/>
    </location>
</feature>
<evidence type="ECO:0000313" key="6">
    <source>
        <dbReference type="Proteomes" id="UP000195402"/>
    </source>
</evidence>
<dbReference type="InterPro" id="IPR044251">
    <property type="entry name" value="LHP1-like"/>
</dbReference>
<evidence type="ECO:0000256" key="1">
    <source>
        <dbReference type="ARBA" id="ARBA00004123"/>
    </source>
</evidence>
<feature type="region of interest" description="Disordered" evidence="3">
    <location>
        <begin position="1"/>
        <end position="97"/>
    </location>
</feature>
<dbReference type="OrthoDB" id="1918685at2759"/>
<dbReference type="GO" id="GO:0031507">
    <property type="term" value="P:heterochromatin formation"/>
    <property type="evidence" value="ECO:0007669"/>
    <property type="project" value="InterPro"/>
</dbReference>
<dbReference type="InterPro" id="IPR023780">
    <property type="entry name" value="Chromo_domain"/>
</dbReference>
<gene>
    <name evidence="5" type="ORF">BVC80_1829g66</name>
</gene>
<sequence>MTGRGGGGSGGWRRKREEQNNHRGGGGGESEEDVVRLGMEAEEEEENDGEEEMEYGEEEEGEEMEMENEDEGQQEEEDVGEEERERKDQSVPPKLDEGFYEIEDVRRKRVRKGQVQYLIKWRGWPETANTWEPLENLQSCSEVIDAFEESLIASKNKLSRGSRKRKRKSGAIHTQTKKKQQRSTSNLSGSKVGRSSGALSSASVDNSSPLSAPPPDRVHTSKSVNSKDHGNNEEAKNENGNNVERITQQTENGSSNICLRNEQNKEEIVFEVDPKLSELKGITSTDNLNSGNGKVSINFSDTRNSDKDGLTDGLPISEFGEPVPSNRFTGAKKRKSGCVRRFKQESASLEQDEGQNGIPRRTMEFGDKFEMVRVEDGEVPLGDDARDKNKLHDSMNPPSITKIIKPIGYSASISNNVQDVCVTFVAMRSDGKEVVVDNKFLKANNPHLVSTSNISAIPLLHEMTTFTRCLYCQHGGDVQETNVHKLIFTCCRSAHPR</sequence>